<feature type="region of interest" description="Disordered" evidence="1">
    <location>
        <begin position="30"/>
        <end position="75"/>
    </location>
</feature>
<protein>
    <submittedName>
        <fullName evidence="3">WGR domain-containing protein</fullName>
    </submittedName>
</protein>
<dbReference type="InterPro" id="IPR049809">
    <property type="entry name" value="YehF/YfeS-like_WGR"/>
</dbReference>
<dbReference type="RefSeq" id="WP_206719205.1">
    <property type="nucleotide sequence ID" value="NZ_CP071091.1"/>
</dbReference>
<organism evidence="3 4">
    <name type="scientific">Myxococcus landrumensis</name>
    <dbReference type="NCBI Taxonomy" id="2813577"/>
    <lineage>
        <taxon>Bacteria</taxon>
        <taxon>Pseudomonadati</taxon>
        <taxon>Myxococcota</taxon>
        <taxon>Myxococcia</taxon>
        <taxon>Myxococcales</taxon>
        <taxon>Cystobacterineae</taxon>
        <taxon>Myxococcaceae</taxon>
        <taxon>Myxococcus</taxon>
    </lineage>
</organism>
<dbReference type="InterPro" id="IPR036930">
    <property type="entry name" value="WGR_dom_sf"/>
</dbReference>
<gene>
    <name evidence="3" type="ORF">JY572_16760</name>
</gene>
<dbReference type="SUPFAM" id="SSF52047">
    <property type="entry name" value="RNI-like"/>
    <property type="match status" value="1"/>
</dbReference>
<dbReference type="Gene3D" id="2.20.140.10">
    <property type="entry name" value="WGR domain"/>
    <property type="match status" value="1"/>
</dbReference>
<feature type="domain" description="WGR" evidence="2">
    <location>
        <begin position="1"/>
        <end position="77"/>
    </location>
</feature>
<keyword evidence="4" id="KW-1185">Reference proteome</keyword>
<dbReference type="InterPro" id="IPR032675">
    <property type="entry name" value="LRR_dom_sf"/>
</dbReference>
<dbReference type="Pfam" id="PF05406">
    <property type="entry name" value="WGR"/>
    <property type="match status" value="1"/>
</dbReference>
<feature type="compositionally biased region" description="Polar residues" evidence="1">
    <location>
        <begin position="30"/>
        <end position="42"/>
    </location>
</feature>
<dbReference type="SUPFAM" id="SSF142921">
    <property type="entry name" value="WGR domain-like"/>
    <property type="match status" value="1"/>
</dbReference>
<reference evidence="3 4" key="1">
    <citation type="submission" date="2021-02" db="EMBL/GenBank/DDBJ databases">
        <title>De Novo genome assembly of isolated myxobacteria.</title>
        <authorList>
            <person name="Stevens D.C."/>
        </authorList>
    </citation>
    <scope>NUCLEOTIDE SEQUENCE [LARGE SCALE GENOMIC DNA]</scope>
    <source>
        <strain evidence="3 4">SCHIC003</strain>
    </source>
</reference>
<evidence type="ECO:0000313" key="3">
    <source>
        <dbReference type="EMBL" id="QSQ17586.1"/>
    </source>
</evidence>
<dbReference type="NCBIfam" id="TIGR02996">
    <property type="entry name" value="rpt_mate_G_obs"/>
    <property type="match status" value="1"/>
</dbReference>
<feature type="compositionally biased region" description="Basic and acidic residues" evidence="1">
    <location>
        <begin position="46"/>
        <end position="65"/>
    </location>
</feature>
<dbReference type="InterPro" id="IPR008893">
    <property type="entry name" value="WGR_domain"/>
</dbReference>
<dbReference type="CDD" id="cd07996">
    <property type="entry name" value="WGR_MMR_like"/>
    <property type="match status" value="1"/>
</dbReference>
<accession>A0ABX7NGL1</accession>
<dbReference type="Proteomes" id="UP000663090">
    <property type="component" value="Chromosome"/>
</dbReference>
<evidence type="ECO:0000259" key="2">
    <source>
        <dbReference type="PROSITE" id="PS51977"/>
    </source>
</evidence>
<evidence type="ECO:0000256" key="1">
    <source>
        <dbReference type="SAM" id="MobiDB-lite"/>
    </source>
</evidence>
<proteinExistence type="predicted"/>
<dbReference type="Gene3D" id="3.80.10.10">
    <property type="entry name" value="Ribonuclease Inhibitor"/>
    <property type="match status" value="1"/>
</dbReference>
<dbReference type="PROSITE" id="PS51977">
    <property type="entry name" value="WGR"/>
    <property type="match status" value="1"/>
</dbReference>
<dbReference type="EMBL" id="CP071091">
    <property type="protein sequence ID" value="QSQ17586.1"/>
    <property type="molecule type" value="Genomic_DNA"/>
</dbReference>
<sequence length="444" mass="48567">MPRFEIREGSSNKFWEISLEGATFTTTWGRIGTNGQTKTQQFDSEETAKKEHDKLVREKENKGYERVGASASTKGASNPELEAAILKAPDDEAAYLVYGDWLQGQGDPRGEFIALQHARSQAIGSAATTHKRQVAAFLKKHQAQMLGGELTRASLAEELVVDWHLGFIRAARLGKADAESRLDVPSAVRALLTHPSARFLRGLSIGLVDLEGNNTYDGVTRAIVDAGASQSLQRLFIGDFNYPSQYEISWSYLKDVSPLYAVLPDLRSLRLRGTAVELADIHLPELREFIMESGGLPLGAVKSIANARWPKLERLDVWFGSARYGAEGGVEDIRSILDGKGLPKVTQLGLCNSEFTDELVKVLPTAKILAQLTHLDLSKGILSDEGAQVLARNASAFGHLKSLDLRQNLLTHDGVKLLATLCPNVALGYQRNPDADSRYCSVGE</sequence>
<dbReference type="InterPro" id="IPR014338">
    <property type="entry name" value="CHP02996_rpt-companion-dom"/>
</dbReference>
<dbReference type="SMART" id="SM00773">
    <property type="entry name" value="WGR"/>
    <property type="match status" value="1"/>
</dbReference>
<evidence type="ECO:0000313" key="4">
    <source>
        <dbReference type="Proteomes" id="UP000663090"/>
    </source>
</evidence>
<name>A0ABX7NGL1_9BACT</name>